<dbReference type="PANTHER" id="PTHR32119">
    <property type="entry name" value="OROTIDINE 5'-PHOSPHATE DECARBOXYLASE"/>
    <property type="match status" value="1"/>
</dbReference>
<dbReference type="SUPFAM" id="SSF51366">
    <property type="entry name" value="Ribulose-phoshate binding barrel"/>
    <property type="match status" value="1"/>
</dbReference>
<evidence type="ECO:0000313" key="13">
    <source>
        <dbReference type="Proteomes" id="UP000813385"/>
    </source>
</evidence>
<evidence type="ECO:0000313" key="12">
    <source>
        <dbReference type="EMBL" id="KAH7368834.1"/>
    </source>
</evidence>
<evidence type="ECO:0000256" key="7">
    <source>
        <dbReference type="ARBA" id="ARBA00023239"/>
    </source>
</evidence>
<gene>
    <name evidence="12" type="ORF">B0T11DRAFT_67694</name>
</gene>
<dbReference type="GO" id="GO:0005829">
    <property type="term" value="C:cytosol"/>
    <property type="evidence" value="ECO:0007669"/>
    <property type="project" value="TreeGrafter"/>
</dbReference>
<evidence type="ECO:0000256" key="3">
    <source>
        <dbReference type="ARBA" id="ARBA00012321"/>
    </source>
</evidence>
<evidence type="ECO:0000259" key="11">
    <source>
        <dbReference type="Pfam" id="PF00215"/>
    </source>
</evidence>
<dbReference type="GO" id="GO:0004590">
    <property type="term" value="F:orotidine-5'-phosphate decarboxylase activity"/>
    <property type="evidence" value="ECO:0007669"/>
    <property type="project" value="UniProtKB-EC"/>
</dbReference>
<keyword evidence="7" id="KW-0456">Lyase</keyword>
<keyword evidence="5" id="KW-0210">Decarboxylase</keyword>
<sequence>MASKYRMLFRSRAVTHPNPVARRLFHIADTKRTNLIISADFKDSRSLLRCADALGPYIVALQTNSALIPDFSDITVNHIKSIAAKHNFLLYETHYVRDDSLRVENWADIIAVSAAGDTLASLVQAISEPDFAWRGNRAIVAAPEMDVKRAAAIGFFSHDCVEEARENPAYIMGFVAPQGAYNMSRERQDAGTGTSAEDEDFVHLTTIGLEPMIKDDHRQLYFPLAHGAVKAGSDFVVVGRDVCASMNPVAAARRCRFEAWDAYESRLPPIRNVWVKKWEFGWVKRPGFGEAVMQYRG</sequence>
<dbReference type="Pfam" id="PF00215">
    <property type="entry name" value="OMPdecase"/>
    <property type="match status" value="1"/>
</dbReference>
<dbReference type="AlphaFoldDB" id="A0A8K0X7P3"/>
<dbReference type="GO" id="GO:0006207">
    <property type="term" value="P:'de novo' pyrimidine nucleobase biosynthetic process"/>
    <property type="evidence" value="ECO:0007669"/>
    <property type="project" value="InterPro"/>
</dbReference>
<evidence type="ECO:0000256" key="9">
    <source>
        <dbReference type="ARBA" id="ARBA00033428"/>
    </source>
</evidence>
<reference evidence="12" key="1">
    <citation type="journal article" date="2021" name="Nat. Commun.">
        <title>Genetic determinants of endophytism in the Arabidopsis root mycobiome.</title>
        <authorList>
            <person name="Mesny F."/>
            <person name="Miyauchi S."/>
            <person name="Thiergart T."/>
            <person name="Pickel B."/>
            <person name="Atanasova L."/>
            <person name="Karlsson M."/>
            <person name="Huettel B."/>
            <person name="Barry K.W."/>
            <person name="Haridas S."/>
            <person name="Chen C."/>
            <person name="Bauer D."/>
            <person name="Andreopoulos W."/>
            <person name="Pangilinan J."/>
            <person name="LaButti K."/>
            <person name="Riley R."/>
            <person name="Lipzen A."/>
            <person name="Clum A."/>
            <person name="Drula E."/>
            <person name="Henrissat B."/>
            <person name="Kohler A."/>
            <person name="Grigoriev I.V."/>
            <person name="Martin F.M."/>
            <person name="Hacquard S."/>
        </authorList>
    </citation>
    <scope>NUCLEOTIDE SEQUENCE</scope>
    <source>
        <strain evidence="12">MPI-CAGE-AT-0016</strain>
    </source>
</reference>
<dbReference type="EC" id="4.1.1.23" evidence="3"/>
<dbReference type="InterPro" id="IPR014732">
    <property type="entry name" value="OMPdecase"/>
</dbReference>
<dbReference type="OrthoDB" id="10263753at2759"/>
<dbReference type="Gene3D" id="3.20.20.70">
    <property type="entry name" value="Aldolase class I"/>
    <property type="match status" value="1"/>
</dbReference>
<comment type="caution">
    <text evidence="12">The sequence shown here is derived from an EMBL/GenBank/DDBJ whole genome shotgun (WGS) entry which is preliminary data.</text>
</comment>
<evidence type="ECO:0000256" key="6">
    <source>
        <dbReference type="ARBA" id="ARBA00022975"/>
    </source>
</evidence>
<accession>A0A8K0X7P3</accession>
<comment type="similarity">
    <text evidence="2">Belongs to the OMP decarboxylase family.</text>
</comment>
<feature type="binding site" evidence="10">
    <location>
        <position position="219"/>
    </location>
    <ligand>
        <name>substrate</name>
    </ligand>
</feature>
<evidence type="ECO:0000256" key="4">
    <source>
        <dbReference type="ARBA" id="ARBA00021923"/>
    </source>
</evidence>
<evidence type="ECO:0000256" key="10">
    <source>
        <dbReference type="PIRSR" id="PIRSR614732-2"/>
    </source>
</evidence>
<dbReference type="Proteomes" id="UP000813385">
    <property type="component" value="Unassembled WGS sequence"/>
</dbReference>
<keyword evidence="6" id="KW-0665">Pyrimidine biosynthesis</keyword>
<dbReference type="PANTHER" id="PTHR32119:SF2">
    <property type="entry name" value="OROTIDINE 5'-PHOSPHATE DECARBOXYLASE"/>
    <property type="match status" value="1"/>
</dbReference>
<dbReference type="GO" id="GO:0044205">
    <property type="term" value="P:'de novo' UMP biosynthetic process"/>
    <property type="evidence" value="ECO:0007669"/>
    <property type="project" value="InterPro"/>
</dbReference>
<dbReference type="InterPro" id="IPR013785">
    <property type="entry name" value="Aldolase_TIM"/>
</dbReference>
<dbReference type="EMBL" id="JAGPXD010000002">
    <property type="protein sequence ID" value="KAH7368834.1"/>
    <property type="molecule type" value="Genomic_DNA"/>
</dbReference>
<feature type="non-terminal residue" evidence="12">
    <location>
        <position position="1"/>
    </location>
</feature>
<evidence type="ECO:0000256" key="5">
    <source>
        <dbReference type="ARBA" id="ARBA00022793"/>
    </source>
</evidence>
<comment type="pathway">
    <text evidence="1">Pyrimidine metabolism; UMP biosynthesis via de novo pathway; UMP from orotate: step 2/2.</text>
</comment>
<feature type="domain" description="Orotidine 5'-phosphate decarboxylase" evidence="11">
    <location>
        <begin position="33"/>
        <end position="254"/>
    </location>
</feature>
<name>A0A8K0X7P3_9PEZI</name>
<evidence type="ECO:0000256" key="2">
    <source>
        <dbReference type="ARBA" id="ARBA00011018"/>
    </source>
</evidence>
<feature type="binding site" evidence="10">
    <location>
        <position position="239"/>
    </location>
    <ligand>
        <name>substrate</name>
    </ligand>
</feature>
<organism evidence="12 13">
    <name type="scientific">Plectosphaerella cucumerina</name>
    <dbReference type="NCBI Taxonomy" id="40658"/>
    <lineage>
        <taxon>Eukaryota</taxon>
        <taxon>Fungi</taxon>
        <taxon>Dikarya</taxon>
        <taxon>Ascomycota</taxon>
        <taxon>Pezizomycotina</taxon>
        <taxon>Sordariomycetes</taxon>
        <taxon>Hypocreomycetidae</taxon>
        <taxon>Glomerellales</taxon>
        <taxon>Plectosphaerellaceae</taxon>
        <taxon>Plectosphaerella</taxon>
    </lineage>
</organism>
<keyword evidence="13" id="KW-1185">Reference proteome</keyword>
<dbReference type="InterPro" id="IPR001754">
    <property type="entry name" value="OMPdeCOase_dom"/>
</dbReference>
<protein>
    <recommendedName>
        <fullName evidence="4">Orotidine 5'-phosphate decarboxylase</fullName>
        <ecNumber evidence="3">4.1.1.23</ecNumber>
    </recommendedName>
    <alternativeName>
        <fullName evidence="9">OMP decarboxylase</fullName>
    </alternativeName>
    <alternativeName>
        <fullName evidence="8">Uridine 5'-monophosphate synthase</fullName>
    </alternativeName>
</protein>
<evidence type="ECO:0000256" key="1">
    <source>
        <dbReference type="ARBA" id="ARBA00004861"/>
    </source>
</evidence>
<proteinExistence type="inferred from homology"/>
<feature type="binding site" evidence="10">
    <location>
        <position position="40"/>
    </location>
    <ligand>
        <name>substrate</name>
    </ligand>
</feature>
<dbReference type="InterPro" id="IPR011060">
    <property type="entry name" value="RibuloseP-bd_barrel"/>
</dbReference>
<evidence type="ECO:0000256" key="8">
    <source>
        <dbReference type="ARBA" id="ARBA00031744"/>
    </source>
</evidence>
<feature type="binding site" evidence="10">
    <location>
        <position position="240"/>
    </location>
    <ligand>
        <name>substrate</name>
    </ligand>
</feature>